<evidence type="ECO:0000256" key="21">
    <source>
        <dbReference type="ARBA" id="ARBA00032396"/>
    </source>
</evidence>
<evidence type="ECO:0000256" key="24">
    <source>
        <dbReference type="SAM" id="Phobius"/>
    </source>
</evidence>
<keyword evidence="8" id="KW-1003">Cell membrane</keyword>
<evidence type="ECO:0000256" key="3">
    <source>
        <dbReference type="ARBA" id="ARBA00005119"/>
    </source>
</evidence>
<comment type="similarity">
    <text evidence="5">Belongs to the CDS family.</text>
</comment>
<evidence type="ECO:0000256" key="17">
    <source>
        <dbReference type="ARBA" id="ARBA00023264"/>
    </source>
</evidence>
<gene>
    <name evidence="25" type="ORF">MCSF7_03113</name>
</gene>
<keyword evidence="15 24" id="KW-0472">Membrane</keyword>
<dbReference type="EC" id="2.7.7.41" evidence="6"/>
<evidence type="ECO:0000256" key="19">
    <source>
        <dbReference type="ARBA" id="ARBA00031825"/>
    </source>
</evidence>
<evidence type="ECO:0000256" key="5">
    <source>
        <dbReference type="ARBA" id="ARBA00010185"/>
    </source>
</evidence>
<reference evidence="25 26" key="1">
    <citation type="journal article" date="2013" name="Genome Announc.">
        <title>Genome Sequence of Mycoplasma columbinum Strain SF7.</title>
        <authorList>
            <person name="Guo Z."/>
            <person name="Xu X."/>
            <person name="Zheng Q."/>
            <person name="Li T."/>
            <person name="Kuang S."/>
            <person name="Zhang Z."/>
            <person name="Chen Y."/>
            <person name="Lu X."/>
            <person name="Zhou R."/>
            <person name="Bi D."/>
            <person name="Jin H."/>
        </authorList>
    </citation>
    <scope>NUCLEOTIDE SEQUENCE [LARGE SCALE GENOMIC DNA]</scope>
    <source>
        <strain evidence="25 26">SF7</strain>
    </source>
</reference>
<dbReference type="RefSeq" id="WP_006608431.1">
    <property type="nucleotide sequence ID" value="NZ_AFXA01000005.1"/>
</dbReference>
<dbReference type="STRING" id="1037410.MCSF7_03113"/>
<evidence type="ECO:0000256" key="4">
    <source>
        <dbReference type="ARBA" id="ARBA00005189"/>
    </source>
</evidence>
<evidence type="ECO:0000256" key="1">
    <source>
        <dbReference type="ARBA" id="ARBA00001698"/>
    </source>
</evidence>
<feature type="transmembrane region" description="Helical" evidence="24">
    <location>
        <begin position="228"/>
        <end position="250"/>
    </location>
</feature>
<sequence>MKLLKERIIPAIILALLGLAFLIPVSLFSPKESSARIVSFIVTYLLMSVTFFELFKAHRMKWYFALLFAIITSVIVIFPLESFKSLNSIGNSNDSINSLQNFSKLNNQTQNSVIYSFIQIFARDFYTPIILVFVSLSFFALEYLTKTQTTLKDRLWRALFIFVTLYIMSMAIKTLNLYITFKYQYWLTALLIPVIHDTFGFFGGKYFGKKFIKVSLAPIISPKKTWEGFIVGVGGAMIATAGLTFGFNLFQTQNQIIKYVIQVLFVIAAPFIAAIGDLYFSLIKRMNGIKDYSKIFVGHGGFLDRFDGLLFTLFLMFLLTMFIQ</sequence>
<comment type="subcellular location">
    <subcellularLocation>
        <location evidence="2">Cell membrane</location>
        <topology evidence="2">Multi-pass membrane protein</topology>
    </subcellularLocation>
</comment>
<evidence type="ECO:0000256" key="16">
    <source>
        <dbReference type="ARBA" id="ARBA00023209"/>
    </source>
</evidence>
<comment type="pathway">
    <text evidence="3">Phospholipid metabolism; CDP-diacylglycerol biosynthesis; CDP-diacylglycerol from sn-glycerol 3-phosphate: step 3/3.</text>
</comment>
<evidence type="ECO:0000256" key="9">
    <source>
        <dbReference type="ARBA" id="ARBA00022516"/>
    </source>
</evidence>
<dbReference type="Proteomes" id="UP000004978">
    <property type="component" value="Unassembled WGS sequence"/>
</dbReference>
<dbReference type="EMBL" id="AFXA01000005">
    <property type="protein sequence ID" value="EGV00507.1"/>
    <property type="molecule type" value="Genomic_DNA"/>
</dbReference>
<comment type="pathway">
    <text evidence="4">Lipid metabolism.</text>
</comment>
<dbReference type="GO" id="GO:0005886">
    <property type="term" value="C:plasma membrane"/>
    <property type="evidence" value="ECO:0007669"/>
    <property type="project" value="UniProtKB-SubCell"/>
</dbReference>
<keyword evidence="16" id="KW-0594">Phospholipid biosynthesis</keyword>
<keyword evidence="26" id="KW-1185">Reference proteome</keyword>
<keyword evidence="13 24" id="KW-1133">Transmembrane helix</keyword>
<keyword evidence="14" id="KW-0443">Lipid metabolism</keyword>
<comment type="catalytic activity">
    <reaction evidence="1">
        <text>a 1,2-diacyl-sn-glycero-3-phosphate + CTP + H(+) = a CDP-1,2-diacyl-sn-glycerol + diphosphate</text>
        <dbReference type="Rhea" id="RHEA:16229"/>
        <dbReference type="ChEBI" id="CHEBI:15378"/>
        <dbReference type="ChEBI" id="CHEBI:33019"/>
        <dbReference type="ChEBI" id="CHEBI:37563"/>
        <dbReference type="ChEBI" id="CHEBI:58332"/>
        <dbReference type="ChEBI" id="CHEBI:58608"/>
        <dbReference type="EC" id="2.7.7.41"/>
    </reaction>
</comment>
<feature type="transmembrane region" description="Helical" evidence="24">
    <location>
        <begin position="62"/>
        <end position="80"/>
    </location>
</feature>
<feature type="transmembrane region" description="Helical" evidence="24">
    <location>
        <begin position="302"/>
        <end position="323"/>
    </location>
</feature>
<dbReference type="Pfam" id="PF01148">
    <property type="entry name" value="CTP_transf_1"/>
    <property type="match status" value="1"/>
</dbReference>
<evidence type="ECO:0000256" key="13">
    <source>
        <dbReference type="ARBA" id="ARBA00022989"/>
    </source>
</evidence>
<feature type="transmembrane region" description="Helical" evidence="24">
    <location>
        <begin position="7"/>
        <end position="28"/>
    </location>
</feature>
<evidence type="ECO:0000313" key="26">
    <source>
        <dbReference type="Proteomes" id="UP000004978"/>
    </source>
</evidence>
<accession>F9UJG4</accession>
<keyword evidence="11 24" id="KW-0812">Transmembrane</keyword>
<organism evidence="25 26">
    <name type="scientific">Mycoplasmopsis columbina SF7</name>
    <dbReference type="NCBI Taxonomy" id="1037410"/>
    <lineage>
        <taxon>Bacteria</taxon>
        <taxon>Bacillati</taxon>
        <taxon>Mycoplasmatota</taxon>
        <taxon>Mycoplasmoidales</taxon>
        <taxon>Metamycoplasmataceae</taxon>
        <taxon>Mycoplasmopsis</taxon>
    </lineage>
</organism>
<evidence type="ECO:0000313" key="25">
    <source>
        <dbReference type="EMBL" id="EGV00507.1"/>
    </source>
</evidence>
<feature type="transmembrane region" description="Helical" evidence="24">
    <location>
        <begin position="125"/>
        <end position="144"/>
    </location>
</feature>
<dbReference type="PANTHER" id="PTHR46382">
    <property type="entry name" value="PHOSPHATIDATE CYTIDYLYLTRANSFERASE"/>
    <property type="match status" value="1"/>
</dbReference>
<evidence type="ECO:0000256" key="22">
    <source>
        <dbReference type="ARBA" id="ARBA00032743"/>
    </source>
</evidence>
<evidence type="ECO:0000256" key="15">
    <source>
        <dbReference type="ARBA" id="ARBA00023136"/>
    </source>
</evidence>
<proteinExistence type="inferred from homology"/>
<feature type="transmembrane region" description="Helical" evidence="24">
    <location>
        <begin position="156"/>
        <end position="179"/>
    </location>
</feature>
<evidence type="ECO:0000256" key="14">
    <source>
        <dbReference type="ARBA" id="ARBA00023098"/>
    </source>
</evidence>
<evidence type="ECO:0000256" key="18">
    <source>
        <dbReference type="ARBA" id="ARBA00029893"/>
    </source>
</evidence>
<evidence type="ECO:0000256" key="11">
    <source>
        <dbReference type="ARBA" id="ARBA00022692"/>
    </source>
</evidence>
<evidence type="ECO:0000256" key="20">
    <source>
        <dbReference type="ARBA" id="ARBA00032253"/>
    </source>
</evidence>
<dbReference type="GO" id="GO:0004605">
    <property type="term" value="F:phosphatidate cytidylyltransferase activity"/>
    <property type="evidence" value="ECO:0007669"/>
    <property type="project" value="UniProtKB-EC"/>
</dbReference>
<dbReference type="eggNOG" id="COG0575">
    <property type="taxonomic scope" value="Bacteria"/>
</dbReference>
<feature type="transmembrane region" description="Helical" evidence="24">
    <location>
        <begin position="34"/>
        <end position="55"/>
    </location>
</feature>
<keyword evidence="10 25" id="KW-0808">Transferase</keyword>
<keyword evidence="12 25" id="KW-0548">Nucleotidyltransferase</keyword>
<protein>
    <recommendedName>
        <fullName evidence="7">Phosphatidate cytidylyltransferase</fullName>
        <ecNumber evidence="6">2.7.7.41</ecNumber>
    </recommendedName>
    <alternativeName>
        <fullName evidence="20">CDP-DAG synthase</fullName>
    </alternativeName>
    <alternativeName>
        <fullName evidence="22">CDP-DG synthase</fullName>
    </alternativeName>
    <alternativeName>
        <fullName evidence="18">CDP-diacylglycerol synthase</fullName>
    </alternativeName>
    <alternativeName>
        <fullName evidence="21">CDP-diglyceride pyrophosphorylase</fullName>
    </alternativeName>
    <alternativeName>
        <fullName evidence="23">CDP-diglyceride synthase</fullName>
    </alternativeName>
    <alternativeName>
        <fullName evidence="19">CTP:phosphatidate cytidylyltransferase</fullName>
    </alternativeName>
</protein>
<dbReference type="GO" id="GO:0016024">
    <property type="term" value="P:CDP-diacylglycerol biosynthetic process"/>
    <property type="evidence" value="ECO:0007669"/>
    <property type="project" value="TreeGrafter"/>
</dbReference>
<evidence type="ECO:0000256" key="7">
    <source>
        <dbReference type="ARBA" id="ARBA00019373"/>
    </source>
</evidence>
<name>F9UJG4_9BACT</name>
<evidence type="ECO:0000256" key="10">
    <source>
        <dbReference type="ARBA" id="ARBA00022679"/>
    </source>
</evidence>
<comment type="caution">
    <text evidence="25">The sequence shown here is derived from an EMBL/GenBank/DDBJ whole genome shotgun (WGS) entry which is preliminary data.</text>
</comment>
<evidence type="ECO:0000256" key="2">
    <source>
        <dbReference type="ARBA" id="ARBA00004651"/>
    </source>
</evidence>
<dbReference type="PANTHER" id="PTHR46382:SF1">
    <property type="entry name" value="PHOSPHATIDATE CYTIDYLYLTRANSFERASE"/>
    <property type="match status" value="1"/>
</dbReference>
<evidence type="ECO:0000256" key="23">
    <source>
        <dbReference type="ARBA" id="ARBA00033406"/>
    </source>
</evidence>
<keyword evidence="17" id="KW-1208">Phospholipid metabolism</keyword>
<evidence type="ECO:0000256" key="12">
    <source>
        <dbReference type="ARBA" id="ARBA00022695"/>
    </source>
</evidence>
<feature type="transmembrane region" description="Helical" evidence="24">
    <location>
        <begin position="256"/>
        <end position="282"/>
    </location>
</feature>
<feature type="transmembrane region" description="Helical" evidence="24">
    <location>
        <begin position="185"/>
        <end position="207"/>
    </location>
</feature>
<keyword evidence="9" id="KW-0444">Lipid biosynthesis</keyword>
<dbReference type="AlphaFoldDB" id="F9UJG4"/>
<evidence type="ECO:0000256" key="6">
    <source>
        <dbReference type="ARBA" id="ARBA00012487"/>
    </source>
</evidence>
<evidence type="ECO:0000256" key="8">
    <source>
        <dbReference type="ARBA" id="ARBA00022475"/>
    </source>
</evidence>